<reference evidence="3 4" key="1">
    <citation type="submission" date="2021-05" db="EMBL/GenBank/DDBJ databases">
        <title>A novel Methanospirillum isolate from a pyrite-forming mixed culture.</title>
        <authorList>
            <person name="Bunk B."/>
            <person name="Sproer C."/>
            <person name="Spring S."/>
            <person name="Pester M."/>
        </authorList>
    </citation>
    <scope>NUCLEOTIDE SEQUENCE [LARGE SCALE GENOMIC DNA]</scope>
    <source>
        <strain evidence="3 4">J.3.6.1-F.2.7.3</strain>
    </source>
</reference>
<dbReference type="GeneID" id="65095937"/>
<dbReference type="InterPro" id="IPR049514">
    <property type="entry name" value="Fic-like_C"/>
</dbReference>
<keyword evidence="4" id="KW-1185">Reference proteome</keyword>
<dbReference type="PANTHER" id="PTHR30595">
    <property type="entry name" value="GLPR-RELATED TRANSCRIPTIONAL REPRESSOR"/>
    <property type="match status" value="1"/>
</dbReference>
<dbReference type="Pfam" id="PF13749">
    <property type="entry name" value="HATPase_c_4"/>
    <property type="match status" value="1"/>
</dbReference>
<dbReference type="Proteomes" id="UP000680656">
    <property type="component" value="Chromosome"/>
</dbReference>
<name>A0A8E7B1H7_9EURY</name>
<dbReference type="EMBL" id="CP075546">
    <property type="protein sequence ID" value="QVV89348.1"/>
    <property type="molecule type" value="Genomic_DNA"/>
</dbReference>
<dbReference type="RefSeq" id="WP_214420145.1">
    <property type="nucleotide sequence ID" value="NZ_CP075546.1"/>
</dbReference>
<dbReference type="Gene3D" id="3.30.950.30">
    <property type="entry name" value="Schlafen, AAA domain"/>
    <property type="match status" value="1"/>
</dbReference>
<evidence type="ECO:0000259" key="2">
    <source>
        <dbReference type="Pfam" id="PF21247"/>
    </source>
</evidence>
<dbReference type="InterPro" id="IPR038461">
    <property type="entry name" value="Schlafen_AlbA_2_dom_sf"/>
</dbReference>
<gene>
    <name evidence="3" type="ORF">KHC33_02095</name>
</gene>
<evidence type="ECO:0000313" key="4">
    <source>
        <dbReference type="Proteomes" id="UP000680656"/>
    </source>
</evidence>
<dbReference type="Gene3D" id="3.30.565.60">
    <property type="match status" value="1"/>
</dbReference>
<evidence type="ECO:0000313" key="3">
    <source>
        <dbReference type="EMBL" id="QVV89348.1"/>
    </source>
</evidence>
<dbReference type="Pfam" id="PF21247">
    <property type="entry name" value="Fic-like_C"/>
    <property type="match status" value="1"/>
</dbReference>
<dbReference type="PANTHER" id="PTHR30595:SF6">
    <property type="entry name" value="SCHLAFEN ALBA-2 DOMAIN-CONTAINING PROTEIN"/>
    <property type="match status" value="1"/>
</dbReference>
<protein>
    <submittedName>
        <fullName evidence="3">Putative DNA binding domain-containing protein</fullName>
    </submittedName>
</protein>
<proteinExistence type="predicted"/>
<feature type="domain" description="Filamentation induced by cAMP protein Fic-like C-terminal" evidence="2">
    <location>
        <begin position="410"/>
        <end position="471"/>
    </location>
</feature>
<organism evidence="3 4">
    <name type="scientific">Methanospirillum purgamenti</name>
    <dbReference type="NCBI Taxonomy" id="2834276"/>
    <lineage>
        <taxon>Archaea</taxon>
        <taxon>Methanobacteriati</taxon>
        <taxon>Methanobacteriota</taxon>
        <taxon>Stenosarchaea group</taxon>
        <taxon>Methanomicrobia</taxon>
        <taxon>Methanomicrobiales</taxon>
        <taxon>Methanospirillaceae</taxon>
        <taxon>Methanospirillum</taxon>
    </lineage>
</organism>
<accession>A0A8E7B1H7</accession>
<dbReference type="Pfam" id="PF04326">
    <property type="entry name" value="SLFN_AlbA_2"/>
    <property type="match status" value="1"/>
</dbReference>
<sequence>MNKYDIINLLKLGENQNVEFKLDCNNLIAIGNEVCALLNTTGGFVICGVNDGWEPIGIDNSDNQVKRLEEIFQNNLSPKAPIFISTQKVEDKSLVIIEVPKGEDIPYAFQNDIFLRVSNRTRRADIETIKDMVLRRQVEPERWERRLSLADINTDLSEKEIDAFIKAAKTRICFQLQEDTDKFSILEKFSLSKYGRLTNGGDVLFGKNPAIRFPQIRVQAVRFESDQTDDTYLDMKTFEGPLVSVLNDVFSFIQRNTPTISQFNKYSLFREDKPLYPWEAIREGLVNAFAHRDYSRFSGGIFVNVYKNRIEIKNSGRLPEGITPENLQDKGHLSVLRNPDIAHVLYLQGLMEKIGRGSLVIIKTCFDNGSPPPQWKDDDFGVSLTIYSRIIHIETSIVATASVNVQVTPEVMRFLNIMQGEMSRKDLQTRMKLKDDEHFRKAYLLPAIEAHLIEMTIPDKPRSRSQKYRLTENGRIFLSKGQI</sequence>
<dbReference type="AlphaFoldDB" id="A0A8E7B1H7"/>
<dbReference type="KEGG" id="mrtj:KHC33_02095"/>
<feature type="domain" description="Schlafen AlbA-2" evidence="1">
    <location>
        <begin position="14"/>
        <end position="124"/>
    </location>
</feature>
<dbReference type="InterPro" id="IPR007421">
    <property type="entry name" value="Schlafen_AlbA_2_dom"/>
</dbReference>
<dbReference type="InterPro" id="IPR038475">
    <property type="entry name" value="RecG_C_sf"/>
</dbReference>
<evidence type="ECO:0000259" key="1">
    <source>
        <dbReference type="Pfam" id="PF04326"/>
    </source>
</evidence>